<reference evidence="1" key="1">
    <citation type="journal article" date="2014" name="Int. J. Syst. Evol. Microbiol.">
        <title>Complete genome sequence of Corynebacterium casei LMG S-19264T (=DSM 44701T), isolated from a smear-ripened cheese.</title>
        <authorList>
            <consortium name="US DOE Joint Genome Institute (JGI-PGF)"/>
            <person name="Walter F."/>
            <person name="Albersmeier A."/>
            <person name="Kalinowski J."/>
            <person name="Ruckert C."/>
        </authorList>
    </citation>
    <scope>NUCLEOTIDE SEQUENCE</scope>
    <source>
        <strain evidence="1">KCTC 12719</strain>
    </source>
</reference>
<dbReference type="AlphaFoldDB" id="A0A918S5M4"/>
<gene>
    <name evidence="1" type="ORF">GCM10007103_03260</name>
</gene>
<sequence length="63" mass="7448">MKWVPAQFAGWILCLWKEVWMEMIRLKKLLKKFLTATVFTVPNLIAAMSEEMFSDNPLLELMD</sequence>
<accession>A0A918S5M4</accession>
<reference evidence="1" key="2">
    <citation type="submission" date="2020-09" db="EMBL/GenBank/DDBJ databases">
        <authorList>
            <person name="Sun Q."/>
            <person name="Kim S."/>
        </authorList>
    </citation>
    <scope>NUCLEOTIDE SEQUENCE</scope>
    <source>
        <strain evidence="1">KCTC 12719</strain>
    </source>
</reference>
<evidence type="ECO:0000313" key="1">
    <source>
        <dbReference type="EMBL" id="GHA25370.1"/>
    </source>
</evidence>
<name>A0A918S5M4_9FLAO</name>
<dbReference type="EMBL" id="BMXB01000001">
    <property type="protein sequence ID" value="GHA25370.1"/>
    <property type="molecule type" value="Genomic_DNA"/>
</dbReference>
<protein>
    <submittedName>
        <fullName evidence="1">Uncharacterized protein</fullName>
    </submittedName>
</protein>
<proteinExistence type="predicted"/>
<keyword evidence="2" id="KW-1185">Reference proteome</keyword>
<comment type="caution">
    <text evidence="1">The sequence shown here is derived from an EMBL/GenBank/DDBJ whole genome shotgun (WGS) entry which is preliminary data.</text>
</comment>
<evidence type="ECO:0000313" key="2">
    <source>
        <dbReference type="Proteomes" id="UP000610456"/>
    </source>
</evidence>
<organism evidence="1 2">
    <name type="scientific">Salinimicrobium marinum</name>
    <dbReference type="NCBI Taxonomy" id="680283"/>
    <lineage>
        <taxon>Bacteria</taxon>
        <taxon>Pseudomonadati</taxon>
        <taxon>Bacteroidota</taxon>
        <taxon>Flavobacteriia</taxon>
        <taxon>Flavobacteriales</taxon>
        <taxon>Flavobacteriaceae</taxon>
        <taxon>Salinimicrobium</taxon>
    </lineage>
</organism>
<dbReference type="Proteomes" id="UP000610456">
    <property type="component" value="Unassembled WGS sequence"/>
</dbReference>